<dbReference type="RefSeq" id="WP_130232574.1">
    <property type="nucleotide sequence ID" value="NZ_BMEF01000028.1"/>
</dbReference>
<evidence type="ECO:0000313" key="12">
    <source>
        <dbReference type="EMBL" id="QEP33613.1"/>
    </source>
</evidence>
<dbReference type="InterPro" id="IPR036097">
    <property type="entry name" value="HisK_dim/P_sf"/>
</dbReference>
<evidence type="ECO:0000256" key="3">
    <source>
        <dbReference type="ARBA" id="ARBA00012438"/>
    </source>
</evidence>
<accession>A0A5C2H4B1</accession>
<keyword evidence="4" id="KW-0597">Phosphoprotein</keyword>
<feature type="transmembrane region" description="Helical" evidence="10">
    <location>
        <begin position="6"/>
        <end position="28"/>
    </location>
</feature>
<dbReference type="OrthoDB" id="9812241at2"/>
<evidence type="ECO:0000256" key="8">
    <source>
        <dbReference type="ARBA" id="ARBA00022989"/>
    </source>
</evidence>
<dbReference type="PANTHER" id="PTHR45528:SF12">
    <property type="entry name" value="SENSOR HISTIDINE KINASE ARSS"/>
    <property type="match status" value="1"/>
</dbReference>
<dbReference type="Gene3D" id="3.30.565.10">
    <property type="entry name" value="Histidine kinase-like ATPase, C-terminal domain"/>
    <property type="match status" value="1"/>
</dbReference>
<dbReference type="Proteomes" id="UP000322726">
    <property type="component" value="Chromosome"/>
</dbReference>
<dbReference type="CDD" id="cd00082">
    <property type="entry name" value="HisKA"/>
    <property type="match status" value="1"/>
</dbReference>
<proteinExistence type="predicted"/>
<dbReference type="InterPro" id="IPR003594">
    <property type="entry name" value="HATPase_dom"/>
</dbReference>
<comment type="subcellular location">
    <subcellularLocation>
        <location evidence="2">Membrane</location>
        <topology evidence="2">Multi-pass membrane protein</topology>
    </subcellularLocation>
</comment>
<evidence type="ECO:0000259" key="11">
    <source>
        <dbReference type="PROSITE" id="PS50109"/>
    </source>
</evidence>
<dbReference type="CDD" id="cd00075">
    <property type="entry name" value="HATPase"/>
    <property type="match status" value="1"/>
</dbReference>
<reference evidence="12 13" key="1">
    <citation type="submission" date="2019-09" db="EMBL/GenBank/DDBJ databases">
        <title>Complete genome sequencing of four Arcobacter species reveals a diverse suite of mobile elements.</title>
        <authorList>
            <person name="Miller W.G."/>
            <person name="Yee E."/>
            <person name="Bono J.L."/>
        </authorList>
    </citation>
    <scope>NUCLEOTIDE SEQUENCE [LARGE SCALE GENOMIC DNA]</scope>
    <source>
        <strain evidence="12 13">LMG 26638</strain>
    </source>
</reference>
<keyword evidence="5" id="KW-0808">Transferase</keyword>
<dbReference type="SUPFAM" id="SSF47384">
    <property type="entry name" value="Homodimeric domain of signal transducing histidine kinase"/>
    <property type="match status" value="1"/>
</dbReference>
<keyword evidence="6 10" id="KW-0812">Transmembrane</keyword>
<reference evidence="13" key="2">
    <citation type="submission" date="2019-09" db="EMBL/GenBank/DDBJ databases">
        <title>Complete genome sequencing of four Arcobacter species reveals a diverse suite of mobile elements.</title>
        <authorList>
            <person name="On S.L.W."/>
            <person name="Miller W.G."/>
            <person name="Biggs P."/>
            <person name="Cornelius A."/>
            <person name="Vandamme P."/>
        </authorList>
    </citation>
    <scope>NUCLEOTIDE SEQUENCE [LARGE SCALE GENOMIC DNA]</scope>
    <source>
        <strain evidence="13">LMG 26638</strain>
    </source>
</reference>
<evidence type="ECO:0000256" key="4">
    <source>
        <dbReference type="ARBA" id="ARBA00022553"/>
    </source>
</evidence>
<dbReference type="Pfam" id="PF02518">
    <property type="entry name" value="HATPase_c"/>
    <property type="match status" value="1"/>
</dbReference>
<keyword evidence="7 12" id="KW-0418">Kinase</keyword>
<dbReference type="PROSITE" id="PS50109">
    <property type="entry name" value="HIS_KIN"/>
    <property type="match status" value="1"/>
</dbReference>
<evidence type="ECO:0000256" key="1">
    <source>
        <dbReference type="ARBA" id="ARBA00000085"/>
    </source>
</evidence>
<dbReference type="GO" id="GO:0000155">
    <property type="term" value="F:phosphorelay sensor kinase activity"/>
    <property type="evidence" value="ECO:0007669"/>
    <property type="project" value="InterPro"/>
</dbReference>
<dbReference type="SUPFAM" id="SSF55874">
    <property type="entry name" value="ATPase domain of HSP90 chaperone/DNA topoisomerase II/histidine kinase"/>
    <property type="match status" value="1"/>
</dbReference>
<dbReference type="GO" id="GO:0016020">
    <property type="term" value="C:membrane"/>
    <property type="evidence" value="ECO:0007669"/>
    <property type="project" value="UniProtKB-SubCell"/>
</dbReference>
<organism evidence="12 13">
    <name type="scientific">Malaciobacter pacificus</name>
    <dbReference type="NCBI Taxonomy" id="1080223"/>
    <lineage>
        <taxon>Bacteria</taxon>
        <taxon>Pseudomonadati</taxon>
        <taxon>Campylobacterota</taxon>
        <taxon>Epsilonproteobacteria</taxon>
        <taxon>Campylobacterales</taxon>
        <taxon>Arcobacteraceae</taxon>
        <taxon>Malaciobacter</taxon>
    </lineage>
</organism>
<dbReference type="InterPro" id="IPR036890">
    <property type="entry name" value="HATPase_C_sf"/>
</dbReference>
<evidence type="ECO:0000256" key="5">
    <source>
        <dbReference type="ARBA" id="ARBA00022679"/>
    </source>
</evidence>
<dbReference type="EMBL" id="CP035928">
    <property type="protein sequence ID" value="QEP33613.1"/>
    <property type="molecule type" value="Genomic_DNA"/>
</dbReference>
<evidence type="ECO:0000256" key="7">
    <source>
        <dbReference type="ARBA" id="ARBA00022777"/>
    </source>
</evidence>
<dbReference type="NCBIfam" id="NF038389">
    <property type="entry name" value="ArsS_fam_HK"/>
    <property type="match status" value="1"/>
</dbReference>
<dbReference type="EC" id="2.7.13.3" evidence="3"/>
<evidence type="ECO:0000256" key="9">
    <source>
        <dbReference type="ARBA" id="ARBA00023136"/>
    </source>
</evidence>
<evidence type="ECO:0000256" key="6">
    <source>
        <dbReference type="ARBA" id="ARBA00022692"/>
    </source>
</evidence>
<dbReference type="InterPro" id="IPR050398">
    <property type="entry name" value="HssS/ArlS-like"/>
</dbReference>
<comment type="catalytic activity">
    <reaction evidence="1">
        <text>ATP + protein L-histidine = ADP + protein N-phospho-L-histidine.</text>
        <dbReference type="EC" id="2.7.13.3"/>
    </reaction>
</comment>
<dbReference type="Gene3D" id="1.10.287.130">
    <property type="match status" value="1"/>
</dbReference>
<dbReference type="InterPro" id="IPR047994">
    <property type="entry name" value="ArsS-like"/>
</dbReference>
<evidence type="ECO:0000313" key="13">
    <source>
        <dbReference type="Proteomes" id="UP000322726"/>
    </source>
</evidence>
<keyword evidence="8 10" id="KW-1133">Transmembrane helix</keyword>
<protein>
    <recommendedName>
        <fullName evidence="3">histidine kinase</fullName>
        <ecNumber evidence="3">2.7.13.3</ecNumber>
    </recommendedName>
</protein>
<dbReference type="SMART" id="SM00387">
    <property type="entry name" value="HATPase_c"/>
    <property type="match status" value="1"/>
</dbReference>
<feature type="domain" description="Histidine kinase" evidence="11">
    <location>
        <begin position="226"/>
        <end position="403"/>
    </location>
</feature>
<dbReference type="KEGG" id="apai:APAC_0452"/>
<dbReference type="InterPro" id="IPR003661">
    <property type="entry name" value="HisK_dim/P_dom"/>
</dbReference>
<dbReference type="InterPro" id="IPR005467">
    <property type="entry name" value="His_kinase_dom"/>
</dbReference>
<sequence length="421" mass="49563">MNRSSIFFTITVSFIISLLLVVISFFILMTHGYKIKEMAIFDKYEYPIKLVLKQSKYGFDEKFYNKFLEMNYELILDKNKVNAITYNPQTKVVVEKKHHKKNDLLRVLKLGDNTYIYIKSQRRAWTYLIKDNNPKSDSIENINIYIMLVFSIIFITIILVYLITLRKLMPLKILKDKVKTLGDENFDFECCNSNGKDEVSQLGMEFKKSALKLKNLKEARNVFIRNIMHELKTPITKGKFLTQLEQSEDNNEKLKSVFNRLESLINEFASIEELISSTKNIDKKLYFLNDILENAVDILMLEEDDVIYNHENKKINVNFKLFSIAVKNLIDNALKYSDNKKVTVKTQNEDIIFENDGKKLEFELEQYFEPFFSNEDKSKDSFGLGLYIVHNILKANDYTLKYEYVDGINRFICKKEILSTI</sequence>
<gene>
    <name evidence="12" type="ORF">APAC_0452</name>
</gene>
<feature type="transmembrane region" description="Helical" evidence="10">
    <location>
        <begin position="142"/>
        <end position="163"/>
    </location>
</feature>
<dbReference type="AlphaFoldDB" id="A0A5C2H4B1"/>
<evidence type="ECO:0000256" key="10">
    <source>
        <dbReference type="SAM" id="Phobius"/>
    </source>
</evidence>
<name>A0A5C2H4B1_9BACT</name>
<dbReference type="PANTHER" id="PTHR45528">
    <property type="entry name" value="SENSOR HISTIDINE KINASE CPXA"/>
    <property type="match status" value="1"/>
</dbReference>
<keyword evidence="13" id="KW-1185">Reference proteome</keyword>
<keyword evidence="9 10" id="KW-0472">Membrane</keyword>
<evidence type="ECO:0000256" key="2">
    <source>
        <dbReference type="ARBA" id="ARBA00004141"/>
    </source>
</evidence>
<reference evidence="12 13" key="3">
    <citation type="submission" date="2019-09" db="EMBL/GenBank/DDBJ databases">
        <title>Taxonomic note: a critical rebuttal of the proposed division of the genus Arcobacter into six genera, emended descriptions of Arcobacter anaerophilus and the genus Arcobacter, and an assessment of genus-level boundaries for Epsilonproteobacteria using in silico genomic comparator tools.</title>
        <authorList>
            <person name="On S.L.W."/>
            <person name="Miller W.G."/>
            <person name="Biggs P."/>
            <person name="Cornelius A."/>
            <person name="Vandamme P."/>
        </authorList>
    </citation>
    <scope>NUCLEOTIDE SEQUENCE [LARGE SCALE GENOMIC DNA]</scope>
    <source>
        <strain evidence="12 13">LMG 26638</strain>
    </source>
</reference>